<keyword evidence="9" id="KW-1185">Reference proteome</keyword>
<dbReference type="AlphaFoldDB" id="A0AAW0ETY9"/>
<evidence type="ECO:0000256" key="5">
    <source>
        <dbReference type="PROSITE-ProRule" id="PRU00288"/>
    </source>
</evidence>
<evidence type="ECO:0000256" key="3">
    <source>
        <dbReference type="ARBA" id="ARBA00022771"/>
    </source>
</evidence>
<dbReference type="CDD" id="cd08204">
    <property type="entry name" value="ArfGap"/>
    <property type="match status" value="1"/>
</dbReference>
<feature type="region of interest" description="Disordered" evidence="6">
    <location>
        <begin position="215"/>
        <end position="239"/>
    </location>
</feature>
<dbReference type="FunFam" id="1.10.220.150:FF:000009">
    <property type="entry name" value="stromal membrane-associated protein 1 isoform X1"/>
    <property type="match status" value="1"/>
</dbReference>
<dbReference type="InterPro" id="IPR038508">
    <property type="entry name" value="ArfGAP_dom_sf"/>
</dbReference>
<reference evidence="8 9" key="1">
    <citation type="journal article" date="2021" name="MBio">
        <title>A New Model Trypanosomatid, Novymonas esmeraldas: Genomic Perception of Its 'Candidatus Pandoraea novymonadis' Endosymbiont.</title>
        <authorList>
            <person name="Zakharova A."/>
            <person name="Saura A."/>
            <person name="Butenko A."/>
            <person name="Podesvova L."/>
            <person name="Warmusova S."/>
            <person name="Kostygov A.Y."/>
            <person name="Nenarokova A."/>
            <person name="Lukes J."/>
            <person name="Opperdoes F.R."/>
            <person name="Yurchenko V."/>
        </authorList>
    </citation>
    <scope>NUCLEOTIDE SEQUENCE [LARGE SCALE GENOMIC DNA]</scope>
    <source>
        <strain evidence="8 9">E262AT.01</strain>
    </source>
</reference>
<keyword evidence="3 5" id="KW-0863">Zinc-finger</keyword>
<evidence type="ECO:0000256" key="2">
    <source>
        <dbReference type="ARBA" id="ARBA00022723"/>
    </source>
</evidence>
<dbReference type="Proteomes" id="UP001430356">
    <property type="component" value="Unassembled WGS sequence"/>
</dbReference>
<dbReference type="SUPFAM" id="SSF57863">
    <property type="entry name" value="ArfGap/RecO-like zinc finger"/>
    <property type="match status" value="1"/>
</dbReference>
<dbReference type="PANTHER" id="PTHR45705:SF1">
    <property type="entry name" value="FI20236P1"/>
    <property type="match status" value="1"/>
</dbReference>
<dbReference type="Pfam" id="PF01412">
    <property type="entry name" value="ArfGap"/>
    <property type="match status" value="1"/>
</dbReference>
<dbReference type="SMART" id="SM00105">
    <property type="entry name" value="ArfGap"/>
    <property type="match status" value="1"/>
</dbReference>
<name>A0AAW0ETY9_9TRYP</name>
<organism evidence="8 9">
    <name type="scientific">Novymonas esmeraldas</name>
    <dbReference type="NCBI Taxonomy" id="1808958"/>
    <lineage>
        <taxon>Eukaryota</taxon>
        <taxon>Discoba</taxon>
        <taxon>Euglenozoa</taxon>
        <taxon>Kinetoplastea</taxon>
        <taxon>Metakinetoplastina</taxon>
        <taxon>Trypanosomatida</taxon>
        <taxon>Trypanosomatidae</taxon>
        <taxon>Novymonas</taxon>
    </lineage>
</organism>
<dbReference type="GO" id="GO:0005737">
    <property type="term" value="C:cytoplasm"/>
    <property type="evidence" value="ECO:0007669"/>
    <property type="project" value="TreeGrafter"/>
</dbReference>
<feature type="region of interest" description="Disordered" evidence="6">
    <location>
        <begin position="275"/>
        <end position="295"/>
    </location>
</feature>
<feature type="region of interest" description="Disordered" evidence="6">
    <location>
        <begin position="1"/>
        <end position="77"/>
    </location>
</feature>
<sequence length="392" mass="40848">MEQTQLTAAPETTKERRHRRSDAGAAAASESGHHQRRHGTSHSTGEKKRKKSATGADAAAVSASPTHRDADGGDGAEDWEENRAAVERLCARHPNNICADCGETGTRWASVNHGVFICIRCSGVHRSLGVHISKVKSTNMDRWSLAEVRLMEAVGNATARTLYEVRLPPGARPASGAGATADDAVKSFIHRKYADRAFAVHNVRDMLARFHKDTGYGRPPKVVKSSHGHGNSLSSSTRGSGLAVAAPLDRAAVAGQRGDTMRALYGDAAAEMQQGPAAAARRRRGDKDASAQPAVTAPTYGAFGLVNVPPEEHEARWQRTLAVFAHVTPAADVEAEEGGDSEGEAAPAPAAAAVGAADAADAPSSLCEAGPPSAASDSPHDPPLSGERAATP</sequence>
<keyword evidence="4" id="KW-0862">Zinc</keyword>
<feature type="compositionally biased region" description="Low complexity" evidence="6">
    <location>
        <begin position="228"/>
        <end position="239"/>
    </location>
</feature>
<protein>
    <submittedName>
        <fullName evidence="8">GTPase activating protein for Arf</fullName>
    </submittedName>
</protein>
<dbReference type="PROSITE" id="PS50115">
    <property type="entry name" value="ARFGAP"/>
    <property type="match status" value="1"/>
</dbReference>
<evidence type="ECO:0000256" key="4">
    <source>
        <dbReference type="ARBA" id="ARBA00022833"/>
    </source>
</evidence>
<evidence type="ECO:0000256" key="6">
    <source>
        <dbReference type="SAM" id="MobiDB-lite"/>
    </source>
</evidence>
<feature type="region of interest" description="Disordered" evidence="6">
    <location>
        <begin position="333"/>
        <end position="392"/>
    </location>
</feature>
<dbReference type="InterPro" id="IPR051718">
    <property type="entry name" value="ARF_GTPase-activating"/>
</dbReference>
<dbReference type="InterPro" id="IPR001164">
    <property type="entry name" value="ArfGAP_dom"/>
</dbReference>
<dbReference type="InterPro" id="IPR037278">
    <property type="entry name" value="ARFGAP/RecO"/>
</dbReference>
<feature type="compositionally biased region" description="Low complexity" evidence="6">
    <location>
        <begin position="344"/>
        <end position="364"/>
    </location>
</feature>
<feature type="compositionally biased region" description="Acidic residues" evidence="6">
    <location>
        <begin position="333"/>
        <end position="343"/>
    </location>
</feature>
<feature type="domain" description="Arf-GAP" evidence="7">
    <location>
        <begin position="83"/>
        <end position="207"/>
    </location>
</feature>
<dbReference type="Gene3D" id="1.10.220.150">
    <property type="entry name" value="Arf GTPase activating protein"/>
    <property type="match status" value="1"/>
</dbReference>
<dbReference type="GO" id="GO:0005096">
    <property type="term" value="F:GTPase activator activity"/>
    <property type="evidence" value="ECO:0007669"/>
    <property type="project" value="UniProtKB-KW"/>
</dbReference>
<dbReference type="GO" id="GO:0008270">
    <property type="term" value="F:zinc ion binding"/>
    <property type="evidence" value="ECO:0007669"/>
    <property type="project" value="UniProtKB-KW"/>
</dbReference>
<evidence type="ECO:0000259" key="7">
    <source>
        <dbReference type="PROSITE" id="PS50115"/>
    </source>
</evidence>
<evidence type="ECO:0000256" key="1">
    <source>
        <dbReference type="ARBA" id="ARBA00022468"/>
    </source>
</evidence>
<keyword evidence="2" id="KW-0479">Metal-binding</keyword>
<comment type="caution">
    <text evidence="8">The sequence shown here is derived from an EMBL/GenBank/DDBJ whole genome shotgun (WGS) entry which is preliminary data.</text>
</comment>
<gene>
    <name evidence="8" type="ORF">NESM_000715200</name>
</gene>
<keyword evidence="1" id="KW-0343">GTPase activation</keyword>
<proteinExistence type="predicted"/>
<evidence type="ECO:0000313" key="9">
    <source>
        <dbReference type="Proteomes" id="UP001430356"/>
    </source>
</evidence>
<feature type="compositionally biased region" description="Low complexity" evidence="6">
    <location>
        <begin position="53"/>
        <end position="64"/>
    </location>
</feature>
<dbReference type="PANTHER" id="PTHR45705">
    <property type="entry name" value="FI20236P1"/>
    <property type="match status" value="1"/>
</dbReference>
<dbReference type="PRINTS" id="PR00405">
    <property type="entry name" value="REVINTRACTNG"/>
</dbReference>
<dbReference type="EMBL" id="JAECZO010000114">
    <property type="protein sequence ID" value="KAK7197638.1"/>
    <property type="molecule type" value="Genomic_DNA"/>
</dbReference>
<accession>A0AAW0ETY9</accession>
<evidence type="ECO:0000313" key="8">
    <source>
        <dbReference type="EMBL" id="KAK7197638.1"/>
    </source>
</evidence>